<proteinExistence type="predicted"/>
<dbReference type="GO" id="GO:0004672">
    <property type="term" value="F:protein kinase activity"/>
    <property type="evidence" value="ECO:0007669"/>
    <property type="project" value="InterPro"/>
</dbReference>
<dbReference type="SUPFAM" id="SSF56112">
    <property type="entry name" value="Protein kinase-like (PK-like)"/>
    <property type="match status" value="1"/>
</dbReference>
<name>A0AAX4NH42_9ARCH</name>
<gene>
    <name evidence="3" type="ORF">OXIME_000577</name>
</gene>
<dbReference type="SMART" id="SM00220">
    <property type="entry name" value="S_TKc"/>
    <property type="match status" value="1"/>
</dbReference>
<keyword evidence="4" id="KW-1185">Reference proteome</keyword>
<dbReference type="EMBL" id="CP133772">
    <property type="protein sequence ID" value="WYY00025.1"/>
    <property type="molecule type" value="Genomic_DNA"/>
</dbReference>
<dbReference type="InterPro" id="IPR000719">
    <property type="entry name" value="Prot_kinase_dom"/>
</dbReference>
<accession>A0AAX4NH42</accession>
<dbReference type="Pfam" id="PF00069">
    <property type="entry name" value="Pkinase"/>
    <property type="match status" value="1"/>
</dbReference>
<reference evidence="3 4" key="1">
    <citation type="submission" date="2023-09" db="EMBL/GenBank/DDBJ databases">
        <authorList>
            <person name="Golyshina O.V."/>
            <person name="Lunev E.A."/>
            <person name="Bargiela R."/>
            <person name="Gaines M.C."/>
            <person name="Daum B."/>
            <person name="Bale N.J."/>
            <person name="Koenen M."/>
            <person name="Sinninghe Damst J.S."/>
            <person name="Yakimov M."/>
            <person name="Golyshin P.N."/>
        </authorList>
    </citation>
    <scope>NUCLEOTIDE SEQUENCE [LARGE SCALE GENOMIC DNA]</scope>
    <source>
        <strain evidence="3 4">M1</strain>
    </source>
</reference>
<dbReference type="AlphaFoldDB" id="A0AAX4NH42"/>
<dbReference type="InterPro" id="IPR011009">
    <property type="entry name" value="Kinase-like_dom_sf"/>
</dbReference>
<protein>
    <submittedName>
        <fullName evidence="3">AarF/UbiB family protein</fullName>
    </submittedName>
</protein>
<feature type="domain" description="Protein kinase" evidence="2">
    <location>
        <begin position="204"/>
        <end position="474"/>
    </location>
</feature>
<evidence type="ECO:0000313" key="4">
    <source>
        <dbReference type="Proteomes" id="UP001451606"/>
    </source>
</evidence>
<dbReference type="Gene3D" id="1.10.510.10">
    <property type="entry name" value="Transferase(Phosphotransferase) domain 1"/>
    <property type="match status" value="1"/>
</dbReference>
<dbReference type="KEGG" id="omr:OXIME_000577"/>
<sequence>MASNNDDSHYILTEPASFSKSRGILILTPFKVIFKPDPENGKRQDSFEIKIEDIINITIEGKMMKRLCLIVKGISPKTVLVKVTDMESWKTHIEITKKILSHFSQSKISQQTGKQKKKTEDPPGGSSQSLSKDKSNPSWYEANRKIMENVLNELKKKKLTALEDPQGSWPSGRDYEQSFQSLQHSIYKDLTELQTATPIKNPASVNLYVHATGNYGSIYKVRTVSGQLLALKCFTKRTSHLNMRYLELSSYLKGINYAAYPLIKFDFYTKGIMAMKNPSVYYPLLTMEWIDGTPLNTFINANLKDHKMMKKLAKDFINSVAQMHSFGIAHGDLSGDNIIIDKKGKMIFVDYDGMYVPLMEGQKAPELGHSGFQHPARKVDHYGPNLDNFSSIVIFLSLLALAEKPDMWKEYNDEDPDCLIMRKEDFNDPDHSKVIRALSTGGGRKVKKLTKLLIQSISKDPLWEGTEPMKLISL</sequence>
<organism evidence="3 4">
    <name type="scientific">Oxyplasma meridianum</name>
    <dbReference type="NCBI Taxonomy" id="3073602"/>
    <lineage>
        <taxon>Archaea</taxon>
        <taxon>Methanobacteriati</taxon>
        <taxon>Thermoplasmatota</taxon>
        <taxon>Thermoplasmata</taxon>
        <taxon>Thermoplasmatales</taxon>
        <taxon>Thermoplasmataceae</taxon>
        <taxon>Oxyplasma</taxon>
    </lineage>
</organism>
<dbReference type="GO" id="GO:0005524">
    <property type="term" value="F:ATP binding"/>
    <property type="evidence" value="ECO:0007669"/>
    <property type="project" value="InterPro"/>
</dbReference>
<evidence type="ECO:0000313" key="3">
    <source>
        <dbReference type="EMBL" id="WYY00025.1"/>
    </source>
</evidence>
<evidence type="ECO:0000259" key="2">
    <source>
        <dbReference type="PROSITE" id="PS50011"/>
    </source>
</evidence>
<dbReference type="GeneID" id="95967306"/>
<evidence type="ECO:0000256" key="1">
    <source>
        <dbReference type="SAM" id="MobiDB-lite"/>
    </source>
</evidence>
<dbReference type="PROSITE" id="PS50011">
    <property type="entry name" value="PROTEIN_KINASE_DOM"/>
    <property type="match status" value="1"/>
</dbReference>
<dbReference type="RefSeq" id="WP_393971981.1">
    <property type="nucleotide sequence ID" value="NZ_CP133772.1"/>
</dbReference>
<feature type="region of interest" description="Disordered" evidence="1">
    <location>
        <begin position="106"/>
        <end position="137"/>
    </location>
</feature>
<dbReference type="Proteomes" id="UP001451606">
    <property type="component" value="Chromosome"/>
</dbReference>